<comment type="caution">
    <text evidence="2">The sequence shown here is derived from an EMBL/GenBank/DDBJ whole genome shotgun (WGS) entry which is preliminary data.</text>
</comment>
<dbReference type="Pfam" id="PF11312">
    <property type="entry name" value="Methyltransf_34"/>
    <property type="match status" value="1"/>
</dbReference>
<sequence>MPQKATPSKPHKAQSKTGRSSDDKRKTNSNEQNATNKPSHPLARETQQAILDHFTSTLSLTTASLTDLQKTIQSIKSALYARDFTSAFGSEDFLHAYSARWSPSRSLGYAQLLLQESEKVSQLDLKSTRMVCLGGGAGAELIGLITGWGIMQQREASHSSRLRLDLVDSASWTSVLHALGQNLHSLVPDGCSVEYAFHHIDVLAPSAAEVLCPLLADADLVTLFFTLNELYATGLGVTTQFLLELGEGMKASARLCVVDSAGSYAGVVFDQETGGQRDQTDTEQGLGKRYPMTWMLDHTLLELDGQDEQGTQWRRLLADESRWFRRDKTLEYPLQLEDMRYQVRIFERLGK</sequence>
<dbReference type="EMBL" id="CAJPDQ010000005">
    <property type="protein sequence ID" value="CAF9909980.1"/>
    <property type="molecule type" value="Genomic_DNA"/>
</dbReference>
<feature type="compositionally biased region" description="Basic and acidic residues" evidence="1">
    <location>
        <begin position="19"/>
        <end position="28"/>
    </location>
</feature>
<reference evidence="2" key="1">
    <citation type="submission" date="2021-03" db="EMBL/GenBank/DDBJ databases">
        <authorList>
            <person name="Tagirdzhanova G."/>
        </authorList>
    </citation>
    <scope>NUCLEOTIDE SEQUENCE</scope>
</reference>
<keyword evidence="3" id="KW-1185">Reference proteome</keyword>
<evidence type="ECO:0008006" key="4">
    <source>
        <dbReference type="Google" id="ProtNLM"/>
    </source>
</evidence>
<accession>A0A8H3IBE0</accession>
<protein>
    <recommendedName>
        <fullName evidence="4">25S rRNA (Uridine(2843)-N(3))-methyltransferase</fullName>
    </recommendedName>
</protein>
<gene>
    <name evidence="2" type="ORF">GOMPHAMPRED_006919</name>
</gene>
<organism evidence="2 3">
    <name type="scientific">Gomphillus americanus</name>
    <dbReference type="NCBI Taxonomy" id="1940652"/>
    <lineage>
        <taxon>Eukaryota</taxon>
        <taxon>Fungi</taxon>
        <taxon>Dikarya</taxon>
        <taxon>Ascomycota</taxon>
        <taxon>Pezizomycotina</taxon>
        <taxon>Lecanoromycetes</taxon>
        <taxon>OSLEUM clade</taxon>
        <taxon>Ostropomycetidae</taxon>
        <taxon>Ostropales</taxon>
        <taxon>Graphidaceae</taxon>
        <taxon>Gomphilloideae</taxon>
        <taxon>Gomphillus</taxon>
    </lineage>
</organism>
<name>A0A8H3IBE0_9LECA</name>
<feature type="compositionally biased region" description="Polar residues" evidence="1">
    <location>
        <begin position="29"/>
        <end position="38"/>
    </location>
</feature>
<dbReference type="InterPro" id="IPR021463">
    <property type="entry name" value="Methyltransf_34"/>
</dbReference>
<proteinExistence type="predicted"/>
<dbReference type="Proteomes" id="UP000664169">
    <property type="component" value="Unassembled WGS sequence"/>
</dbReference>
<evidence type="ECO:0000313" key="2">
    <source>
        <dbReference type="EMBL" id="CAF9909980.1"/>
    </source>
</evidence>
<evidence type="ECO:0000256" key="1">
    <source>
        <dbReference type="SAM" id="MobiDB-lite"/>
    </source>
</evidence>
<dbReference type="OrthoDB" id="6419443at2759"/>
<evidence type="ECO:0000313" key="3">
    <source>
        <dbReference type="Proteomes" id="UP000664169"/>
    </source>
</evidence>
<dbReference type="AlphaFoldDB" id="A0A8H3IBE0"/>
<feature type="region of interest" description="Disordered" evidence="1">
    <location>
        <begin position="1"/>
        <end position="42"/>
    </location>
</feature>